<evidence type="ECO:0000313" key="1">
    <source>
        <dbReference type="EMBL" id="SHF78279.1"/>
    </source>
</evidence>
<name>A0A1M5EGC9_9ACTN</name>
<proteinExistence type="predicted"/>
<dbReference type="STRING" id="1070870.SAMN05444351_0782"/>
<sequence>MLTWLGAGVAALAHSRLRCRRHLCDFRIAARPLRSSRLIWPLSTTELALPTLTTIRRDRIALGAVALRELRHHPVNRIVREGALSIMGAPHRDMRLRAEIQPRKDAAMRNQAARARKARKHRTRNARSQRSVVLLRSFKDSSPTWTLALNLSALLAGARLTLVGSEAEGQALRDAWSQTRQTQDSFEQHIEFVAADEKSWRRHVVQALGKADCVILHLAPKGRMWPMMRFPRMRGEGFDDFFSAPLMELVAGPSVLHEIGYLEQLNLLPRTILWVHRSHAGYLLRLMAHALPRGRGWFKRVDATHVRALTPRLSARNRQVGKLCGTHGMVLHRSRDVKKYPRRSRSLLELRDQVLLVLAKDGRIKDHFHPVASDLIGRSPLPRRLPPDGQLKVIQFVNVEDLMRIPPFRISDVDPTTVLRSLSAETSALGCPSCRCPVEKIFFYTRDRESSIVRGRCQECEGYMTLEEDGTLFLVTNLL</sequence>
<evidence type="ECO:0000313" key="2">
    <source>
        <dbReference type="Proteomes" id="UP000184471"/>
    </source>
</evidence>
<keyword evidence="2" id="KW-1185">Reference proteome</keyword>
<dbReference type="AlphaFoldDB" id="A0A1M5EGC9"/>
<accession>A0A1M5EGC9</accession>
<gene>
    <name evidence="1" type="ORF">SAMN05444351_0782</name>
</gene>
<dbReference type="Proteomes" id="UP000184471">
    <property type="component" value="Unassembled WGS sequence"/>
</dbReference>
<protein>
    <submittedName>
        <fullName evidence="1">Uncharacterized protein</fullName>
    </submittedName>
</protein>
<organism evidence="1 2">
    <name type="scientific">Geodermatophilus nigrescens</name>
    <dbReference type="NCBI Taxonomy" id="1070870"/>
    <lineage>
        <taxon>Bacteria</taxon>
        <taxon>Bacillati</taxon>
        <taxon>Actinomycetota</taxon>
        <taxon>Actinomycetes</taxon>
        <taxon>Geodermatophilales</taxon>
        <taxon>Geodermatophilaceae</taxon>
        <taxon>Geodermatophilus</taxon>
    </lineage>
</organism>
<dbReference type="EMBL" id="FQVX01000001">
    <property type="protein sequence ID" value="SHF78279.1"/>
    <property type="molecule type" value="Genomic_DNA"/>
</dbReference>
<reference evidence="1 2" key="1">
    <citation type="submission" date="2016-11" db="EMBL/GenBank/DDBJ databases">
        <authorList>
            <person name="Jaros S."/>
            <person name="Januszkiewicz K."/>
            <person name="Wedrychowicz H."/>
        </authorList>
    </citation>
    <scope>NUCLEOTIDE SEQUENCE [LARGE SCALE GENOMIC DNA]</scope>
    <source>
        <strain evidence="1 2">DSM 45408</strain>
    </source>
</reference>